<evidence type="ECO:0000313" key="1">
    <source>
        <dbReference type="EMBL" id="KAJ3650009.1"/>
    </source>
</evidence>
<dbReference type="Proteomes" id="UP001168821">
    <property type="component" value="Unassembled WGS sequence"/>
</dbReference>
<sequence>MTFFDLSDVRPPPSKNILPWYDRTALSFHLTGCNVVVRVFRIPRTSVTLWNRFDSKFHWDPKPDVPIVNQRCCNYRGSLVPYGISFGPFVGVIADDHYVLIPSVTGKGPAVSSAILSKGEPALYCCIVPLALVLDVVSATNPVKTLPNFRKGLVHSKMSIRTSTVLL</sequence>
<name>A0AA38I9Q5_9CUCU</name>
<keyword evidence="2" id="KW-1185">Reference proteome</keyword>
<proteinExistence type="predicted"/>
<evidence type="ECO:0000313" key="2">
    <source>
        <dbReference type="Proteomes" id="UP001168821"/>
    </source>
</evidence>
<dbReference type="EMBL" id="JALNTZ010000006">
    <property type="protein sequence ID" value="KAJ3650009.1"/>
    <property type="molecule type" value="Genomic_DNA"/>
</dbReference>
<dbReference type="AlphaFoldDB" id="A0AA38I9Q5"/>
<organism evidence="1 2">
    <name type="scientific">Zophobas morio</name>
    <dbReference type="NCBI Taxonomy" id="2755281"/>
    <lineage>
        <taxon>Eukaryota</taxon>
        <taxon>Metazoa</taxon>
        <taxon>Ecdysozoa</taxon>
        <taxon>Arthropoda</taxon>
        <taxon>Hexapoda</taxon>
        <taxon>Insecta</taxon>
        <taxon>Pterygota</taxon>
        <taxon>Neoptera</taxon>
        <taxon>Endopterygota</taxon>
        <taxon>Coleoptera</taxon>
        <taxon>Polyphaga</taxon>
        <taxon>Cucujiformia</taxon>
        <taxon>Tenebrionidae</taxon>
        <taxon>Zophobas</taxon>
    </lineage>
</organism>
<accession>A0AA38I9Q5</accession>
<protein>
    <submittedName>
        <fullName evidence="1">Uncharacterized protein</fullName>
    </submittedName>
</protein>
<gene>
    <name evidence="1" type="ORF">Zmor_021722</name>
</gene>
<reference evidence="1" key="1">
    <citation type="journal article" date="2023" name="G3 (Bethesda)">
        <title>Whole genome assemblies of Zophobas morio and Tenebrio molitor.</title>
        <authorList>
            <person name="Kaur S."/>
            <person name="Stinson S.A."/>
            <person name="diCenzo G.C."/>
        </authorList>
    </citation>
    <scope>NUCLEOTIDE SEQUENCE</scope>
    <source>
        <strain evidence="1">QUZm001</strain>
    </source>
</reference>
<comment type="caution">
    <text evidence="1">The sequence shown here is derived from an EMBL/GenBank/DDBJ whole genome shotgun (WGS) entry which is preliminary data.</text>
</comment>